<feature type="transmembrane region" description="Helical" evidence="1">
    <location>
        <begin position="31"/>
        <end position="56"/>
    </location>
</feature>
<dbReference type="AlphaFoldDB" id="A0A0H5C768"/>
<proteinExistence type="predicted"/>
<organism evidence="2 3">
    <name type="scientific">Cyberlindnera jadinii (strain ATCC 18201 / CBS 1600 / BCRC 20928 / JCM 3617 / NBRC 0987 / NRRL Y-1542)</name>
    <name type="common">Torula yeast</name>
    <name type="synonym">Candida utilis</name>
    <dbReference type="NCBI Taxonomy" id="983966"/>
    <lineage>
        <taxon>Eukaryota</taxon>
        <taxon>Fungi</taxon>
        <taxon>Dikarya</taxon>
        <taxon>Ascomycota</taxon>
        <taxon>Saccharomycotina</taxon>
        <taxon>Saccharomycetes</taxon>
        <taxon>Phaffomycetales</taxon>
        <taxon>Phaffomycetaceae</taxon>
        <taxon>Cyberlindnera</taxon>
    </lineage>
</organism>
<dbReference type="Proteomes" id="UP000038830">
    <property type="component" value="Unassembled WGS sequence"/>
</dbReference>
<name>A0A0H5C768_CYBJN</name>
<evidence type="ECO:0000256" key="1">
    <source>
        <dbReference type="SAM" id="Phobius"/>
    </source>
</evidence>
<evidence type="ECO:0000313" key="2">
    <source>
        <dbReference type="EMBL" id="CEP24105.1"/>
    </source>
</evidence>
<reference evidence="3" key="1">
    <citation type="journal article" date="2015" name="J. Biotechnol.">
        <title>The structure of the Cyberlindnera jadinii genome and its relation to Candida utilis analyzed by the occurrence of single nucleotide polymorphisms.</title>
        <authorList>
            <person name="Rupp O."/>
            <person name="Brinkrolf K."/>
            <person name="Buerth C."/>
            <person name="Kunigo M."/>
            <person name="Schneider J."/>
            <person name="Jaenicke S."/>
            <person name="Goesmann A."/>
            <person name="Puehler A."/>
            <person name="Jaeger K.-E."/>
            <person name="Ernst J.F."/>
        </authorList>
    </citation>
    <scope>NUCLEOTIDE SEQUENCE [LARGE SCALE GENOMIC DNA]</scope>
    <source>
        <strain evidence="3">ATCC 18201 / CBS 1600 / BCRC 20928 / JCM 3617 / NBRC 0987 / NRRL Y-1542</strain>
    </source>
</reference>
<evidence type="ECO:0000313" key="3">
    <source>
        <dbReference type="Proteomes" id="UP000038830"/>
    </source>
</evidence>
<keyword evidence="1" id="KW-1133">Transmembrane helix</keyword>
<accession>A0A0H5C768</accession>
<keyword evidence="1" id="KW-0812">Transmembrane</keyword>
<protein>
    <submittedName>
        <fullName evidence="2">Uncharacterized protein</fullName>
    </submittedName>
</protein>
<sequence>MYIQTEETAKAREFFLVPWIQWIENHTSPVWMIYGFFISIVMVFLYLVCVIIYNVFVYLKYGPKPYEYETIYINFTDRFDYYKKKLDQKWTRKQAMDKLRAYWGQLKPQRCRPTINSVVDRQQQGSKSKYAHDVDKLMLEVDDKPQLVPHWDHQVIPKKTWYIFRPKTTPRDVVWVHSWPEYNAPRVVEPEI</sequence>
<gene>
    <name evidence="2" type="ORF">BN1211_4822</name>
</gene>
<dbReference type="EMBL" id="CDQK01000005">
    <property type="protein sequence ID" value="CEP24105.1"/>
    <property type="molecule type" value="Genomic_DNA"/>
</dbReference>
<keyword evidence="1" id="KW-0472">Membrane</keyword>